<dbReference type="AlphaFoldDB" id="A0AAJ2Q046"/>
<protein>
    <submittedName>
        <fullName evidence="1">Uncharacterized protein</fullName>
    </submittedName>
</protein>
<name>A0AAJ2Q046_9ACTN</name>
<evidence type="ECO:0000313" key="3">
    <source>
        <dbReference type="Proteomes" id="UP001271274"/>
    </source>
</evidence>
<evidence type="ECO:0000313" key="2">
    <source>
        <dbReference type="EMBL" id="MDX3703515.1"/>
    </source>
</evidence>
<dbReference type="EMBL" id="JARAYU010000011">
    <property type="protein sequence ID" value="MDX3703515.1"/>
    <property type="molecule type" value="Genomic_DNA"/>
</dbReference>
<proteinExistence type="predicted"/>
<dbReference type="Proteomes" id="UP001271274">
    <property type="component" value="Unassembled WGS sequence"/>
</dbReference>
<comment type="caution">
    <text evidence="1">The sequence shown here is derived from an EMBL/GenBank/DDBJ whole genome shotgun (WGS) entry which is preliminary data.</text>
</comment>
<dbReference type="Proteomes" id="UP001273589">
    <property type="component" value="Unassembled WGS sequence"/>
</dbReference>
<sequence>MEQSEIMQRVVGILTEAIEIRRQVRENPDAEVALTGAVSALLAETLPEIKLPADASAREATGIITDALGPAIVALANCFSYAFVHLAEVHDEGRTDTTTTDVLRSLSLQFAQRDGA</sequence>
<dbReference type="RefSeq" id="WP_037690053.1">
    <property type="nucleotide sequence ID" value="NZ_CP107841.1"/>
</dbReference>
<dbReference type="GeneID" id="89656811"/>
<gene>
    <name evidence="1" type="ORF">PV367_43595</name>
    <name evidence="2" type="ORF">PV662_27880</name>
</gene>
<evidence type="ECO:0000313" key="1">
    <source>
        <dbReference type="EMBL" id="MDX3136527.1"/>
    </source>
</evidence>
<organism evidence="1 4">
    <name type="scientific">Streptomyces europaeiscabiei</name>
    <dbReference type="NCBI Taxonomy" id="146819"/>
    <lineage>
        <taxon>Bacteria</taxon>
        <taxon>Bacillati</taxon>
        <taxon>Actinomycetota</taxon>
        <taxon>Actinomycetes</taxon>
        <taxon>Kitasatosporales</taxon>
        <taxon>Streptomycetaceae</taxon>
        <taxon>Streptomyces</taxon>
    </lineage>
</organism>
<dbReference type="EMBL" id="JARAWN010000594">
    <property type="protein sequence ID" value="MDX3136527.1"/>
    <property type="molecule type" value="Genomic_DNA"/>
</dbReference>
<accession>A0AAJ2Q046</accession>
<evidence type="ECO:0000313" key="4">
    <source>
        <dbReference type="Proteomes" id="UP001273589"/>
    </source>
</evidence>
<reference evidence="1 3" key="1">
    <citation type="journal article" date="2023" name="Microb. Genom.">
        <title>Mesoterricola silvestris gen. nov., sp. nov., Mesoterricola sediminis sp. nov., Geothrix oryzae sp. nov., Geothrix edaphica sp. nov., Geothrix rubra sp. nov., and Geothrix limicola sp. nov., six novel members of Acidobacteriota isolated from soils.</title>
        <authorList>
            <person name="Weisberg A.J."/>
            <person name="Pearce E."/>
            <person name="Kramer C.G."/>
            <person name="Chang J.H."/>
            <person name="Clarke C.R."/>
        </authorList>
    </citation>
    <scope>NUCLEOTIDE SEQUENCE</scope>
    <source>
        <strain evidence="2 3">ID09-01A</strain>
        <strain evidence="1">ND06-05F</strain>
    </source>
</reference>
<keyword evidence="3" id="KW-1185">Reference proteome</keyword>